<comment type="caution">
    <text evidence="1">The sequence shown here is derived from an EMBL/GenBank/DDBJ whole genome shotgun (WGS) entry which is preliminary data.</text>
</comment>
<name>A0ACC1HHT3_9FUNG</name>
<proteinExistence type="predicted"/>
<evidence type="ECO:0000313" key="2">
    <source>
        <dbReference type="Proteomes" id="UP001145114"/>
    </source>
</evidence>
<reference evidence="1" key="1">
    <citation type="submission" date="2022-06" db="EMBL/GenBank/DDBJ databases">
        <title>Phylogenomic reconstructions and comparative analyses of Kickxellomycotina fungi.</title>
        <authorList>
            <person name="Reynolds N.K."/>
            <person name="Stajich J.E."/>
            <person name="Barry K."/>
            <person name="Grigoriev I.V."/>
            <person name="Crous P."/>
            <person name="Smith M.E."/>
        </authorList>
    </citation>
    <scope>NUCLEOTIDE SEQUENCE</scope>
    <source>
        <strain evidence="1">RSA 2271</strain>
    </source>
</reference>
<feature type="non-terminal residue" evidence="1">
    <location>
        <position position="1"/>
    </location>
</feature>
<dbReference type="EMBL" id="JAMZIH010005767">
    <property type="protein sequence ID" value="KAJ1674678.1"/>
    <property type="molecule type" value="Genomic_DNA"/>
</dbReference>
<accession>A0ACC1HHT3</accession>
<sequence>EGNPVIFDPAVYWGHHEAELSIMRLFGGFSQQFYDAYHALIPKAPGFDMRLRIYTLYHVLNHLNLFGREYLGQCLGLLDELGV</sequence>
<evidence type="ECO:0000313" key="1">
    <source>
        <dbReference type="EMBL" id="KAJ1674678.1"/>
    </source>
</evidence>
<keyword evidence="2" id="KW-1185">Reference proteome</keyword>
<organism evidence="1 2">
    <name type="scientific">Spiromyces aspiralis</name>
    <dbReference type="NCBI Taxonomy" id="68401"/>
    <lineage>
        <taxon>Eukaryota</taxon>
        <taxon>Fungi</taxon>
        <taxon>Fungi incertae sedis</taxon>
        <taxon>Zoopagomycota</taxon>
        <taxon>Kickxellomycotina</taxon>
        <taxon>Kickxellomycetes</taxon>
        <taxon>Kickxellales</taxon>
        <taxon>Kickxellaceae</taxon>
        <taxon>Spiromyces</taxon>
    </lineage>
</organism>
<dbReference type="Proteomes" id="UP001145114">
    <property type="component" value="Unassembled WGS sequence"/>
</dbReference>
<protein>
    <submittedName>
        <fullName evidence="1">Uncharacterized protein</fullName>
    </submittedName>
</protein>
<gene>
    <name evidence="1" type="ORF">EV182_002787</name>
</gene>